<feature type="compositionally biased region" description="Low complexity" evidence="1">
    <location>
        <begin position="232"/>
        <end position="242"/>
    </location>
</feature>
<gene>
    <name evidence="4" type="ORF">BQ2448_7883</name>
</gene>
<dbReference type="Gene3D" id="3.30.1370.110">
    <property type="match status" value="1"/>
</dbReference>
<name>A0A238FSM7_9BASI</name>
<protein>
    <submittedName>
        <fullName evidence="4">BQ2448_7883 protein</fullName>
    </submittedName>
</protein>
<dbReference type="InterPro" id="IPR052772">
    <property type="entry name" value="Endo/PolyKinase_Domain-Protein"/>
</dbReference>
<evidence type="ECO:0000313" key="5">
    <source>
        <dbReference type="Proteomes" id="UP000198372"/>
    </source>
</evidence>
<dbReference type="GO" id="GO:0004519">
    <property type="term" value="F:endonuclease activity"/>
    <property type="evidence" value="ECO:0007669"/>
    <property type="project" value="TreeGrafter"/>
</dbReference>
<dbReference type="PROSITE" id="PS50828">
    <property type="entry name" value="SMR"/>
    <property type="match status" value="1"/>
</dbReference>
<dbReference type="AlphaFoldDB" id="A0A238FSM7"/>
<evidence type="ECO:0000313" key="4">
    <source>
        <dbReference type="EMBL" id="SCV74854.1"/>
    </source>
</evidence>
<dbReference type="SMART" id="SM00463">
    <property type="entry name" value="SMR"/>
    <property type="match status" value="1"/>
</dbReference>
<evidence type="ECO:0000259" key="2">
    <source>
        <dbReference type="PROSITE" id="PS50828"/>
    </source>
</evidence>
<reference evidence="5" key="1">
    <citation type="submission" date="2016-09" db="EMBL/GenBank/DDBJ databases">
        <authorList>
            <person name="Jeantristanb JTB J.-T."/>
            <person name="Ricardo R."/>
        </authorList>
    </citation>
    <scope>NUCLEOTIDE SEQUENCE [LARGE SCALE GENOMIC DNA]</scope>
</reference>
<dbReference type="CDD" id="cd14279">
    <property type="entry name" value="CUE"/>
    <property type="match status" value="1"/>
</dbReference>
<accession>A0A238FSM7</accession>
<dbReference type="PANTHER" id="PTHR46535:SF1">
    <property type="entry name" value="NEDD4-BINDING PROTEIN 2"/>
    <property type="match status" value="1"/>
</dbReference>
<dbReference type="OrthoDB" id="4080456at2759"/>
<dbReference type="Pfam" id="PF01713">
    <property type="entry name" value="Smr"/>
    <property type="match status" value="1"/>
</dbReference>
<dbReference type="InterPro" id="IPR002625">
    <property type="entry name" value="Smr_dom"/>
</dbReference>
<feature type="compositionally biased region" description="Basic and acidic residues" evidence="1">
    <location>
        <begin position="128"/>
        <end position="138"/>
    </location>
</feature>
<feature type="region of interest" description="Disordered" evidence="1">
    <location>
        <begin position="181"/>
        <end position="215"/>
    </location>
</feature>
<dbReference type="Pfam" id="PF02845">
    <property type="entry name" value="CUE"/>
    <property type="match status" value="1"/>
</dbReference>
<sequence>MATTGITTSDATQEPVIDQLLRQFCPPLDSALMHALLLDLPSTPSYEDIELIKTTLKSLANDAEIQSTPDHDDSEDGTGLSTKTTTTTNTNTTSILAEDSSLSKSLEVWSLNGDESSTSQGTTPSNRSDSERSSYRPDDPLAFLSSVFPNESIELLQQHLEASSGDVEVVVDELLSSGLLREAQREESSTSTAPPALDSPVVSKQQRKRIKVAQRASATLSLTSTPHLIPHSPTLSAASAGSAPSSPIIAAQPIENRWASISSHASNLANLLHVPESRIVSTYHKSSSSLPLTLARLLHALTAERPFGSLSNEEGQGPIDLKDSLGTVLPHLTEERLEMLLCATEGDVADAMDLEATIQEIERSEGRLVWSEILQLDSFEPQLTTAGPSFSSTSSTTIPITMVPNPRRQAVVQRKERYTSSECTKLELEYLHKRNIALRSAATHFQKGGTGERGVAFYWAEESRELDAKRKVWAERKAVALVRERALKDGMGGGRGIDLHGLTMNEAMAVTRESLEEWWSSVNHGALSPPPLRIITGVGKHSTNKVAILLPAVIKLLDREGWNWSYDNGFGGAGARGAVLVKGRK</sequence>
<proteinExistence type="predicted"/>
<feature type="region of interest" description="Disordered" evidence="1">
    <location>
        <begin position="223"/>
        <end position="242"/>
    </location>
</feature>
<feature type="domain" description="Smr" evidence="2">
    <location>
        <begin position="497"/>
        <end position="584"/>
    </location>
</feature>
<dbReference type="PANTHER" id="PTHR46535">
    <property type="entry name" value="NEDD4-BINDING PROTEIN 2"/>
    <property type="match status" value="1"/>
</dbReference>
<feature type="region of interest" description="Disordered" evidence="1">
    <location>
        <begin position="65"/>
        <end position="138"/>
    </location>
</feature>
<dbReference type="PROSITE" id="PS51140">
    <property type="entry name" value="CUE"/>
    <property type="match status" value="1"/>
</dbReference>
<feature type="compositionally biased region" description="Low complexity" evidence="1">
    <location>
        <begin position="82"/>
        <end position="93"/>
    </location>
</feature>
<dbReference type="InterPro" id="IPR036063">
    <property type="entry name" value="Smr_dom_sf"/>
</dbReference>
<keyword evidence="5" id="KW-1185">Reference proteome</keyword>
<dbReference type="GO" id="GO:0043130">
    <property type="term" value="F:ubiquitin binding"/>
    <property type="evidence" value="ECO:0007669"/>
    <property type="project" value="InterPro"/>
</dbReference>
<feature type="domain" description="CUE" evidence="3">
    <location>
        <begin position="136"/>
        <end position="179"/>
    </location>
</feature>
<dbReference type="GO" id="GO:0005634">
    <property type="term" value="C:nucleus"/>
    <property type="evidence" value="ECO:0007669"/>
    <property type="project" value="TreeGrafter"/>
</dbReference>
<dbReference type="Proteomes" id="UP000198372">
    <property type="component" value="Unassembled WGS sequence"/>
</dbReference>
<feature type="compositionally biased region" description="Polar residues" evidence="1">
    <location>
        <begin position="113"/>
        <end position="127"/>
    </location>
</feature>
<dbReference type="STRING" id="269621.A0A238FSM7"/>
<dbReference type="EMBL" id="FMSP01000024">
    <property type="protein sequence ID" value="SCV74854.1"/>
    <property type="molecule type" value="Genomic_DNA"/>
</dbReference>
<evidence type="ECO:0000256" key="1">
    <source>
        <dbReference type="SAM" id="MobiDB-lite"/>
    </source>
</evidence>
<dbReference type="InterPro" id="IPR003892">
    <property type="entry name" value="CUE"/>
</dbReference>
<evidence type="ECO:0000259" key="3">
    <source>
        <dbReference type="PROSITE" id="PS51140"/>
    </source>
</evidence>
<organism evidence="4 5">
    <name type="scientific">Microbotryum intermedium</name>
    <dbReference type="NCBI Taxonomy" id="269621"/>
    <lineage>
        <taxon>Eukaryota</taxon>
        <taxon>Fungi</taxon>
        <taxon>Dikarya</taxon>
        <taxon>Basidiomycota</taxon>
        <taxon>Pucciniomycotina</taxon>
        <taxon>Microbotryomycetes</taxon>
        <taxon>Microbotryales</taxon>
        <taxon>Microbotryaceae</taxon>
        <taxon>Microbotryum</taxon>
    </lineage>
</organism>
<dbReference type="SUPFAM" id="SSF160443">
    <property type="entry name" value="SMR domain-like"/>
    <property type="match status" value="1"/>
</dbReference>